<sequence>MDRVQSADYYRFSRKYFLDLIQADEFDCRLFLVCLEDEAICGMVAAFTHGIIQAHLIGTKTAFINDSPAKFLVDEVSKTGRVEGMKYMHLGGGFGFKEDSLFKWKSLFSDSYLNYKSLRFIANDAVYQSLLDRKGIDKDTDVDFFPLYRAVMNVFTAVVFI</sequence>
<gene>
    <name evidence="1" type="ORF">J2X78_000945</name>
</gene>
<name>A0ACC6KTD4_9SPHI</name>
<evidence type="ECO:0000313" key="1">
    <source>
        <dbReference type="EMBL" id="MDR6782393.1"/>
    </source>
</evidence>
<reference evidence="1" key="1">
    <citation type="submission" date="2023-07" db="EMBL/GenBank/DDBJ databases">
        <title>Sorghum-associated microbial communities from plants grown in Nebraska, USA.</title>
        <authorList>
            <person name="Schachtman D."/>
        </authorList>
    </citation>
    <scope>NUCLEOTIDE SEQUENCE</scope>
    <source>
        <strain evidence="1">2697</strain>
    </source>
</reference>
<dbReference type="Proteomes" id="UP001246858">
    <property type="component" value="Unassembled WGS sequence"/>
</dbReference>
<proteinExistence type="predicted"/>
<comment type="caution">
    <text evidence="1">The sequence shown here is derived from an EMBL/GenBank/DDBJ whole genome shotgun (WGS) entry which is preliminary data.</text>
</comment>
<keyword evidence="2" id="KW-1185">Reference proteome</keyword>
<dbReference type="EMBL" id="JAVDTF010000001">
    <property type="protein sequence ID" value="MDR6782393.1"/>
    <property type="molecule type" value="Genomic_DNA"/>
</dbReference>
<evidence type="ECO:0000313" key="2">
    <source>
        <dbReference type="Proteomes" id="UP001246858"/>
    </source>
</evidence>
<accession>A0ACC6KTD4</accession>
<organism evidence="1 2">
    <name type="scientific">Pedobacter africanus</name>
    <dbReference type="NCBI Taxonomy" id="151894"/>
    <lineage>
        <taxon>Bacteria</taxon>
        <taxon>Pseudomonadati</taxon>
        <taxon>Bacteroidota</taxon>
        <taxon>Sphingobacteriia</taxon>
        <taxon>Sphingobacteriales</taxon>
        <taxon>Sphingobacteriaceae</taxon>
        <taxon>Pedobacter</taxon>
    </lineage>
</organism>
<protein>
    <submittedName>
        <fullName evidence="1">Uncharacterized protein</fullName>
    </submittedName>
</protein>